<dbReference type="OrthoDB" id="5469916at2"/>
<evidence type="ECO:0000313" key="11">
    <source>
        <dbReference type="Proteomes" id="UP000198771"/>
    </source>
</evidence>
<evidence type="ECO:0000256" key="3">
    <source>
        <dbReference type="ARBA" id="ARBA00022475"/>
    </source>
</evidence>
<keyword evidence="3" id="KW-1003">Cell membrane</keyword>
<evidence type="ECO:0000256" key="8">
    <source>
        <dbReference type="SAM" id="Phobius"/>
    </source>
</evidence>
<dbReference type="EMBL" id="FMXO01000016">
    <property type="protein sequence ID" value="SDB54073.1"/>
    <property type="molecule type" value="Genomic_DNA"/>
</dbReference>
<dbReference type="InterPro" id="IPR025713">
    <property type="entry name" value="MotB-like_N_dom"/>
</dbReference>
<dbReference type="PANTHER" id="PTHR30329:SF21">
    <property type="entry name" value="LIPOPROTEIN YIAD-RELATED"/>
    <property type="match status" value="1"/>
</dbReference>
<keyword evidence="5 8" id="KW-1133">Transmembrane helix</keyword>
<feature type="transmembrane region" description="Helical" evidence="8">
    <location>
        <begin position="12"/>
        <end position="36"/>
    </location>
</feature>
<evidence type="ECO:0000256" key="4">
    <source>
        <dbReference type="ARBA" id="ARBA00022692"/>
    </source>
</evidence>
<evidence type="ECO:0000256" key="2">
    <source>
        <dbReference type="ARBA" id="ARBA00008914"/>
    </source>
</evidence>
<dbReference type="AlphaFoldDB" id="A0A1G6E9K6"/>
<comment type="similarity">
    <text evidence="2">Belongs to the MotB family.</text>
</comment>
<dbReference type="SUPFAM" id="SSF103088">
    <property type="entry name" value="OmpA-like"/>
    <property type="match status" value="1"/>
</dbReference>
<dbReference type="InterPro" id="IPR036737">
    <property type="entry name" value="OmpA-like_sf"/>
</dbReference>
<dbReference type="Proteomes" id="UP000198771">
    <property type="component" value="Unassembled WGS sequence"/>
</dbReference>
<dbReference type="CDD" id="cd07185">
    <property type="entry name" value="OmpA_C-like"/>
    <property type="match status" value="1"/>
</dbReference>
<feature type="domain" description="OmpA-like" evidence="9">
    <location>
        <begin position="109"/>
        <end position="239"/>
    </location>
</feature>
<proteinExistence type="inferred from homology"/>
<accession>A0A1G6E9K6</accession>
<comment type="subcellular location">
    <subcellularLocation>
        <location evidence="1">Cell membrane</location>
        <topology evidence="1">Single-pass membrane protein</topology>
    </subcellularLocation>
</comment>
<keyword evidence="11" id="KW-1185">Reference proteome</keyword>
<dbReference type="PROSITE" id="PS51123">
    <property type="entry name" value="OMPA_2"/>
    <property type="match status" value="1"/>
</dbReference>
<dbReference type="STRING" id="617002.SAMN05660653_02700"/>
<organism evidence="10 11">
    <name type="scientific">Desulfonatronum thiosulfatophilum</name>
    <dbReference type="NCBI Taxonomy" id="617002"/>
    <lineage>
        <taxon>Bacteria</taxon>
        <taxon>Pseudomonadati</taxon>
        <taxon>Thermodesulfobacteriota</taxon>
        <taxon>Desulfovibrionia</taxon>
        <taxon>Desulfovibrionales</taxon>
        <taxon>Desulfonatronaceae</taxon>
        <taxon>Desulfonatronum</taxon>
    </lineage>
</organism>
<evidence type="ECO:0000256" key="6">
    <source>
        <dbReference type="ARBA" id="ARBA00023136"/>
    </source>
</evidence>
<dbReference type="InterPro" id="IPR050330">
    <property type="entry name" value="Bact_OuterMem_StrucFunc"/>
</dbReference>
<keyword evidence="4 8" id="KW-0812">Transmembrane</keyword>
<sequence>MAGKREKKEKQVGTPGWLLTFTGLMILIMAFFVYLVTNASLMDERRIRLAIGSLLGAFGMASGKPDALGVRESLETYQPGPMPPDQDLASLKELLWDDVEEDLQFVSNRFVQIFSVNTAVLFHPGETDLTEQGRHFLRQVAPTLRNVTVPVLIAGHGSTLRDEFDADFEPALSEAIPDLSWQMSLFRALNVYRFLLEQGVSSEILRMEGLGRFHPREDPRTPEGRRNNRRVEFILDRRAMPWAPLLERPAVTGTTEKFIYRDFIFRFPDAHDPEPIRP</sequence>
<dbReference type="GO" id="GO:0005886">
    <property type="term" value="C:plasma membrane"/>
    <property type="evidence" value="ECO:0007669"/>
    <property type="project" value="UniProtKB-SubCell"/>
</dbReference>
<dbReference type="RefSeq" id="WP_092122863.1">
    <property type="nucleotide sequence ID" value="NZ_FMXO01000016.1"/>
</dbReference>
<dbReference type="Gene3D" id="3.30.1330.60">
    <property type="entry name" value="OmpA-like domain"/>
    <property type="match status" value="1"/>
</dbReference>
<dbReference type="PANTHER" id="PTHR30329">
    <property type="entry name" value="STATOR ELEMENT OF FLAGELLAR MOTOR COMPLEX"/>
    <property type="match status" value="1"/>
</dbReference>
<evidence type="ECO:0000259" key="9">
    <source>
        <dbReference type="PROSITE" id="PS51123"/>
    </source>
</evidence>
<gene>
    <name evidence="10" type="ORF">SAMN05660653_02700</name>
</gene>
<evidence type="ECO:0000256" key="7">
    <source>
        <dbReference type="PROSITE-ProRule" id="PRU00473"/>
    </source>
</evidence>
<name>A0A1G6E9K6_9BACT</name>
<evidence type="ECO:0000256" key="5">
    <source>
        <dbReference type="ARBA" id="ARBA00022989"/>
    </source>
</evidence>
<evidence type="ECO:0000313" key="10">
    <source>
        <dbReference type="EMBL" id="SDB54073.1"/>
    </source>
</evidence>
<protein>
    <submittedName>
        <fullName evidence="10">Chemotaxis protein MotB</fullName>
    </submittedName>
</protein>
<dbReference type="Pfam" id="PF13677">
    <property type="entry name" value="MotB_plug"/>
    <property type="match status" value="1"/>
</dbReference>
<evidence type="ECO:0000256" key="1">
    <source>
        <dbReference type="ARBA" id="ARBA00004162"/>
    </source>
</evidence>
<dbReference type="InterPro" id="IPR006665">
    <property type="entry name" value="OmpA-like"/>
</dbReference>
<reference evidence="10 11" key="1">
    <citation type="submission" date="2016-10" db="EMBL/GenBank/DDBJ databases">
        <authorList>
            <person name="de Groot N.N."/>
        </authorList>
    </citation>
    <scope>NUCLEOTIDE SEQUENCE [LARGE SCALE GENOMIC DNA]</scope>
    <source>
        <strain evidence="10 11">ASO4-2</strain>
    </source>
</reference>
<keyword evidence="6 7" id="KW-0472">Membrane</keyword>
<dbReference type="Pfam" id="PF00691">
    <property type="entry name" value="OmpA"/>
    <property type="match status" value="1"/>
</dbReference>